<organism evidence="3">
    <name type="scientific">marine metagenome</name>
    <dbReference type="NCBI Taxonomy" id="408172"/>
    <lineage>
        <taxon>unclassified sequences</taxon>
        <taxon>metagenomes</taxon>
        <taxon>ecological metagenomes</taxon>
    </lineage>
</organism>
<name>A0A382HNT5_9ZZZZ</name>
<evidence type="ECO:0008006" key="4">
    <source>
        <dbReference type="Google" id="ProtNLM"/>
    </source>
</evidence>
<dbReference type="InterPro" id="IPR015421">
    <property type="entry name" value="PyrdxlP-dep_Trfase_major"/>
</dbReference>
<keyword evidence="2" id="KW-0663">Pyridoxal phosphate</keyword>
<dbReference type="GO" id="GO:0030170">
    <property type="term" value="F:pyridoxal phosphate binding"/>
    <property type="evidence" value="ECO:0007669"/>
    <property type="project" value="InterPro"/>
</dbReference>
<proteinExistence type="predicted"/>
<reference evidence="3" key="1">
    <citation type="submission" date="2018-05" db="EMBL/GenBank/DDBJ databases">
        <authorList>
            <person name="Lanie J.A."/>
            <person name="Ng W.-L."/>
            <person name="Kazmierczak K.M."/>
            <person name="Andrzejewski T.M."/>
            <person name="Davidsen T.M."/>
            <person name="Wayne K.J."/>
            <person name="Tettelin H."/>
            <person name="Glass J.I."/>
            <person name="Rusch D."/>
            <person name="Podicherti R."/>
            <person name="Tsui H.-C.T."/>
            <person name="Winkler M.E."/>
        </authorList>
    </citation>
    <scope>NUCLEOTIDE SEQUENCE</scope>
</reference>
<sequence>MRYPNLESQSAILYERARRVIADGSSRTTVRVDPYSIYIRSARGKYLTDVDGNQFFDFNNNYTSMIHGHSHPAIIEAVSKQIEIGTGFSFGSEVELKLGELLCNRSSTFDKIRFMNSGTEAVMNAIKAARAYTGRSKIAKCENSYHGS</sequence>
<evidence type="ECO:0000313" key="3">
    <source>
        <dbReference type="EMBL" id="SVB88869.1"/>
    </source>
</evidence>
<dbReference type="Gene3D" id="3.90.1150.10">
    <property type="entry name" value="Aspartate Aminotransferase, domain 1"/>
    <property type="match status" value="1"/>
</dbReference>
<dbReference type="PANTHER" id="PTHR43713:SF3">
    <property type="entry name" value="GLUTAMATE-1-SEMIALDEHYDE 2,1-AMINOMUTASE 1, CHLOROPLASTIC-RELATED"/>
    <property type="match status" value="1"/>
</dbReference>
<dbReference type="Pfam" id="PF00202">
    <property type="entry name" value="Aminotran_3"/>
    <property type="match status" value="1"/>
</dbReference>
<dbReference type="Gene3D" id="3.40.640.10">
    <property type="entry name" value="Type I PLP-dependent aspartate aminotransferase-like (Major domain)"/>
    <property type="match status" value="1"/>
</dbReference>
<feature type="non-terminal residue" evidence="3">
    <location>
        <position position="148"/>
    </location>
</feature>
<protein>
    <recommendedName>
        <fullName evidence="4">Aminotransferase class III-fold pyridoxal phosphate-dependent enzyme</fullName>
    </recommendedName>
</protein>
<accession>A0A382HNT5</accession>
<dbReference type="SUPFAM" id="SSF53383">
    <property type="entry name" value="PLP-dependent transferases"/>
    <property type="match status" value="1"/>
</dbReference>
<dbReference type="EMBL" id="UINC01062342">
    <property type="protein sequence ID" value="SVB88869.1"/>
    <property type="molecule type" value="Genomic_DNA"/>
</dbReference>
<dbReference type="InterPro" id="IPR015422">
    <property type="entry name" value="PyrdxlP-dep_Trfase_small"/>
</dbReference>
<evidence type="ECO:0000256" key="2">
    <source>
        <dbReference type="ARBA" id="ARBA00022898"/>
    </source>
</evidence>
<dbReference type="InterPro" id="IPR015424">
    <property type="entry name" value="PyrdxlP-dep_Trfase"/>
</dbReference>
<dbReference type="PANTHER" id="PTHR43713">
    <property type="entry name" value="GLUTAMATE-1-SEMIALDEHYDE 2,1-AMINOMUTASE"/>
    <property type="match status" value="1"/>
</dbReference>
<dbReference type="GO" id="GO:0008483">
    <property type="term" value="F:transaminase activity"/>
    <property type="evidence" value="ECO:0007669"/>
    <property type="project" value="InterPro"/>
</dbReference>
<gene>
    <name evidence="3" type="ORF">METZ01_LOCUS241723</name>
</gene>
<evidence type="ECO:0000256" key="1">
    <source>
        <dbReference type="ARBA" id="ARBA00001933"/>
    </source>
</evidence>
<dbReference type="InterPro" id="IPR005814">
    <property type="entry name" value="Aminotrans_3"/>
</dbReference>
<dbReference type="AlphaFoldDB" id="A0A382HNT5"/>
<comment type="cofactor">
    <cofactor evidence="1">
        <name>pyridoxal 5'-phosphate</name>
        <dbReference type="ChEBI" id="CHEBI:597326"/>
    </cofactor>
</comment>